<dbReference type="SUPFAM" id="SSF52821">
    <property type="entry name" value="Rhodanese/Cell cycle control phosphatase"/>
    <property type="match status" value="1"/>
</dbReference>
<dbReference type="InterPro" id="IPR036873">
    <property type="entry name" value="Rhodanese-like_dom_sf"/>
</dbReference>
<dbReference type="InterPro" id="IPR001307">
    <property type="entry name" value="Thiosulphate_STrfase_CS"/>
</dbReference>
<protein>
    <submittedName>
        <fullName evidence="3">Rhodanese-like domain-containing protein</fullName>
    </submittedName>
</protein>
<evidence type="ECO:0000313" key="3">
    <source>
        <dbReference type="EMBL" id="MDP5277049.1"/>
    </source>
</evidence>
<dbReference type="CDD" id="cd00158">
    <property type="entry name" value="RHOD"/>
    <property type="match status" value="1"/>
</dbReference>
<feature type="transmembrane region" description="Helical" evidence="1">
    <location>
        <begin position="7"/>
        <end position="26"/>
    </location>
</feature>
<dbReference type="RefSeq" id="WP_305994351.1">
    <property type="nucleotide sequence ID" value="NZ_JAVAMP010000023.1"/>
</dbReference>
<sequence>MNKTVTLFTFSVALIILFVGIPLGWYTNTSNDQTPTWQQMSQQQLINELNGLDTVIVDLREEILYEEGHIPGAVNIPFAEITTRFTELDKNKKIIFVCHTGNMGESSSQFLIKNGFSDVANLSGGMAGWSGPIFLK</sequence>
<organism evidence="3 4">
    <name type="scientific">Chengkuizengella axinellae</name>
    <dbReference type="NCBI Taxonomy" id="3064388"/>
    <lineage>
        <taxon>Bacteria</taxon>
        <taxon>Bacillati</taxon>
        <taxon>Bacillota</taxon>
        <taxon>Bacilli</taxon>
        <taxon>Bacillales</taxon>
        <taxon>Paenibacillaceae</taxon>
        <taxon>Chengkuizengella</taxon>
    </lineage>
</organism>
<dbReference type="PANTHER" id="PTHR43031">
    <property type="entry name" value="FAD-DEPENDENT OXIDOREDUCTASE"/>
    <property type="match status" value="1"/>
</dbReference>
<dbReference type="Gene3D" id="3.40.250.10">
    <property type="entry name" value="Rhodanese-like domain"/>
    <property type="match status" value="1"/>
</dbReference>
<dbReference type="InterPro" id="IPR001763">
    <property type="entry name" value="Rhodanese-like_dom"/>
</dbReference>
<keyword evidence="1" id="KW-0812">Transmembrane</keyword>
<dbReference type="PROSITE" id="PS50206">
    <property type="entry name" value="RHODANESE_3"/>
    <property type="match status" value="1"/>
</dbReference>
<evidence type="ECO:0000313" key="4">
    <source>
        <dbReference type="Proteomes" id="UP001231941"/>
    </source>
</evidence>
<dbReference type="PANTHER" id="PTHR43031:SF1">
    <property type="entry name" value="PYRIDINE NUCLEOTIDE-DISULPHIDE OXIDOREDUCTASE"/>
    <property type="match status" value="1"/>
</dbReference>
<dbReference type="SMART" id="SM00450">
    <property type="entry name" value="RHOD"/>
    <property type="match status" value="1"/>
</dbReference>
<keyword evidence="4" id="KW-1185">Reference proteome</keyword>
<accession>A0ABT9J7X4</accession>
<name>A0ABT9J7X4_9BACL</name>
<dbReference type="Pfam" id="PF00581">
    <property type="entry name" value="Rhodanese"/>
    <property type="match status" value="1"/>
</dbReference>
<keyword evidence="1" id="KW-0472">Membrane</keyword>
<reference evidence="3 4" key="1">
    <citation type="submission" date="2023-08" db="EMBL/GenBank/DDBJ databases">
        <authorList>
            <person name="Park J.-S."/>
        </authorList>
    </citation>
    <scope>NUCLEOTIDE SEQUENCE [LARGE SCALE GENOMIC DNA]</scope>
    <source>
        <strain evidence="3 4">2205SS18-9</strain>
    </source>
</reference>
<comment type="caution">
    <text evidence="3">The sequence shown here is derived from an EMBL/GenBank/DDBJ whole genome shotgun (WGS) entry which is preliminary data.</text>
</comment>
<feature type="domain" description="Rhodanese" evidence="2">
    <location>
        <begin position="50"/>
        <end position="135"/>
    </location>
</feature>
<proteinExistence type="predicted"/>
<dbReference type="InterPro" id="IPR050229">
    <property type="entry name" value="GlpE_sulfurtransferase"/>
</dbReference>
<keyword evidence="1" id="KW-1133">Transmembrane helix</keyword>
<dbReference type="EMBL" id="JAVAMP010000023">
    <property type="protein sequence ID" value="MDP5277049.1"/>
    <property type="molecule type" value="Genomic_DNA"/>
</dbReference>
<evidence type="ECO:0000259" key="2">
    <source>
        <dbReference type="PROSITE" id="PS50206"/>
    </source>
</evidence>
<evidence type="ECO:0000256" key="1">
    <source>
        <dbReference type="SAM" id="Phobius"/>
    </source>
</evidence>
<dbReference type="PROSITE" id="PS00380">
    <property type="entry name" value="RHODANESE_1"/>
    <property type="match status" value="1"/>
</dbReference>
<dbReference type="Proteomes" id="UP001231941">
    <property type="component" value="Unassembled WGS sequence"/>
</dbReference>
<gene>
    <name evidence="3" type="ORF">Q5Y73_23405</name>
</gene>